<evidence type="ECO:0000313" key="3">
    <source>
        <dbReference type="Proteomes" id="UP001304340"/>
    </source>
</evidence>
<dbReference type="KEGG" id="sbil:SANBI_002358"/>
<name>A0AAF1C3M7_9MICO</name>
<sequence>MSVTALDLSVVTIESLVAQDISAYSLRRLRDGSTQSSSSRAATLPEGQPVPAVPLVLPAVTPIPAPIAVPAHPHRAPSARRLAQVH</sequence>
<dbReference type="EMBL" id="CP138359">
    <property type="protein sequence ID" value="WPF81093.1"/>
    <property type="molecule type" value="Genomic_DNA"/>
</dbReference>
<evidence type="ECO:0000256" key="1">
    <source>
        <dbReference type="SAM" id="MobiDB-lite"/>
    </source>
</evidence>
<accession>A0AAF1C3M7</accession>
<evidence type="ECO:0000313" key="2">
    <source>
        <dbReference type="EMBL" id="WPF81093.1"/>
    </source>
</evidence>
<reference evidence="3" key="1">
    <citation type="submission" date="2023-11" db="EMBL/GenBank/DDBJ databases">
        <authorList>
            <person name="Helweg L.P."/>
            <person name="Kiel A."/>
            <person name="Hitz F."/>
            <person name="Ruckert-Reed C."/>
            <person name="Busche T."/>
            <person name="Kaltschmidt B."/>
            <person name="Kaltschmidt C."/>
        </authorList>
    </citation>
    <scope>NUCLEOTIDE SEQUENCE [LARGE SCALE GENOMIC DNA]</scope>
    <source>
        <strain evidence="3">4.1</strain>
    </source>
</reference>
<feature type="compositionally biased region" description="Polar residues" evidence="1">
    <location>
        <begin position="32"/>
        <end position="41"/>
    </location>
</feature>
<keyword evidence="3" id="KW-1185">Reference proteome</keyword>
<gene>
    <name evidence="2" type="ORF">SANBI_002358</name>
</gene>
<dbReference type="RefSeq" id="WP_319155227.1">
    <property type="nucleotide sequence ID" value="NZ_CP138359.1"/>
</dbReference>
<proteinExistence type="predicted"/>
<feature type="region of interest" description="Disordered" evidence="1">
    <location>
        <begin position="29"/>
        <end position="50"/>
    </location>
</feature>
<protein>
    <submittedName>
        <fullName evidence="2">Uncharacterized protein</fullName>
    </submittedName>
</protein>
<dbReference type="AlphaFoldDB" id="A0AAF1C3M7"/>
<organism evidence="2 3">
    <name type="scientific">Sanguibacter biliveldensis</name>
    <dbReference type="NCBI Taxonomy" id="3030830"/>
    <lineage>
        <taxon>Bacteria</taxon>
        <taxon>Bacillati</taxon>
        <taxon>Actinomycetota</taxon>
        <taxon>Actinomycetes</taxon>
        <taxon>Micrococcales</taxon>
        <taxon>Sanguibacteraceae</taxon>
        <taxon>Sanguibacter</taxon>
    </lineage>
</organism>
<dbReference type="Proteomes" id="UP001304340">
    <property type="component" value="Chromosome"/>
</dbReference>